<evidence type="ECO:0000313" key="3">
    <source>
        <dbReference type="Proteomes" id="UP000054928"/>
    </source>
</evidence>
<dbReference type="AlphaFoldDB" id="A0A0P1A8R0"/>
<protein>
    <submittedName>
        <fullName evidence="2">Uncharacterized protein</fullName>
    </submittedName>
</protein>
<evidence type="ECO:0000256" key="1">
    <source>
        <dbReference type="SAM" id="Phobius"/>
    </source>
</evidence>
<keyword evidence="1" id="KW-0472">Membrane</keyword>
<dbReference type="EMBL" id="CCYD01000246">
    <property type="protein sequence ID" value="CEG36737.1"/>
    <property type="molecule type" value="Genomic_DNA"/>
</dbReference>
<feature type="transmembrane region" description="Helical" evidence="1">
    <location>
        <begin position="6"/>
        <end position="23"/>
    </location>
</feature>
<keyword evidence="1" id="KW-1133">Transmembrane helix</keyword>
<name>A0A0P1A8R0_PLAHL</name>
<evidence type="ECO:0000313" key="2">
    <source>
        <dbReference type="EMBL" id="CEG36737.1"/>
    </source>
</evidence>
<organism evidence="2 3">
    <name type="scientific">Plasmopara halstedii</name>
    <name type="common">Downy mildew of sunflower</name>
    <dbReference type="NCBI Taxonomy" id="4781"/>
    <lineage>
        <taxon>Eukaryota</taxon>
        <taxon>Sar</taxon>
        <taxon>Stramenopiles</taxon>
        <taxon>Oomycota</taxon>
        <taxon>Peronosporomycetes</taxon>
        <taxon>Peronosporales</taxon>
        <taxon>Peronosporaceae</taxon>
        <taxon>Plasmopara</taxon>
    </lineage>
</organism>
<dbReference type="RefSeq" id="XP_036263012.1">
    <property type="nucleotide sequence ID" value="XM_036407298.1"/>
</dbReference>
<reference evidence="3" key="1">
    <citation type="submission" date="2014-09" db="EMBL/GenBank/DDBJ databases">
        <authorList>
            <person name="Sharma Rahul"/>
            <person name="Thines Marco"/>
        </authorList>
    </citation>
    <scope>NUCLEOTIDE SEQUENCE [LARGE SCALE GENOMIC DNA]</scope>
</reference>
<dbReference type="GeneID" id="59052825"/>
<keyword evidence="1" id="KW-0812">Transmembrane</keyword>
<dbReference type="Proteomes" id="UP000054928">
    <property type="component" value="Unassembled WGS sequence"/>
</dbReference>
<sequence length="60" mass="6958">MDIAVSTLNWIVVSTISCMIMYFRQLKPWIELWKKASHYETTHYVTLIAGDCDVSLKAHV</sequence>
<proteinExistence type="predicted"/>
<keyword evidence="3" id="KW-1185">Reference proteome</keyword>
<accession>A0A0P1A8R0</accession>